<dbReference type="SUPFAM" id="SSF53067">
    <property type="entry name" value="Actin-like ATPase domain"/>
    <property type="match status" value="1"/>
</dbReference>
<organism evidence="4">
    <name type="scientific">Actinomyces succiniciruminis</name>
    <dbReference type="NCBI Taxonomy" id="1522002"/>
    <lineage>
        <taxon>Bacteria</taxon>
        <taxon>Bacillati</taxon>
        <taxon>Actinomycetota</taxon>
        <taxon>Actinomycetes</taxon>
        <taxon>Actinomycetales</taxon>
        <taxon>Actinomycetaceae</taxon>
        <taxon>Actinomyces</taxon>
    </lineage>
</organism>
<evidence type="ECO:0000259" key="3">
    <source>
        <dbReference type="Pfam" id="PF16861"/>
    </source>
</evidence>
<feature type="domain" description="Carbamoyltransferase" evidence="2">
    <location>
        <begin position="102"/>
        <end position="327"/>
    </location>
</feature>
<evidence type="ECO:0000259" key="2">
    <source>
        <dbReference type="Pfam" id="PF02543"/>
    </source>
</evidence>
<dbReference type="RefSeq" id="WP_244671695.1">
    <property type="nucleotide sequence ID" value="NZ_LK995535.1"/>
</dbReference>
<dbReference type="InterPro" id="IPR051338">
    <property type="entry name" value="NodU/CmcH_Carbamoyltrnsfr"/>
</dbReference>
<dbReference type="PANTHER" id="PTHR34847">
    <property type="entry name" value="NODULATION PROTEIN U"/>
    <property type="match status" value="1"/>
</dbReference>
<keyword evidence="4" id="KW-0808">Transferase</keyword>
<proteinExistence type="inferred from homology"/>
<feature type="domain" description="Carbamoyltransferase" evidence="2">
    <location>
        <begin position="9"/>
        <end position="68"/>
    </location>
</feature>
<feature type="domain" description="Carbamoyltransferase C-terminal" evidence="3">
    <location>
        <begin position="368"/>
        <end position="533"/>
    </location>
</feature>
<dbReference type="InterPro" id="IPR031730">
    <property type="entry name" value="Carbam_trans_C"/>
</dbReference>
<accession>A0A1L7RR98</accession>
<name>A0A1L7RR98_9ACTO</name>
<dbReference type="CDD" id="cd24098">
    <property type="entry name" value="ASKHA_NBD_TobZ_N"/>
    <property type="match status" value="1"/>
</dbReference>
<dbReference type="InterPro" id="IPR043129">
    <property type="entry name" value="ATPase_NBD"/>
</dbReference>
<evidence type="ECO:0000313" key="4">
    <source>
        <dbReference type="EMBL" id="CED92242.1"/>
    </source>
</evidence>
<dbReference type="Pfam" id="PF02543">
    <property type="entry name" value="Carbam_trans_N"/>
    <property type="match status" value="2"/>
</dbReference>
<protein>
    <submittedName>
        <fullName evidence="4">Carbamoyltransferase</fullName>
    </submittedName>
</protein>
<evidence type="ECO:0000256" key="1">
    <source>
        <dbReference type="ARBA" id="ARBA00006129"/>
    </source>
</evidence>
<dbReference type="InterPro" id="IPR003696">
    <property type="entry name" value="Carbtransf_dom"/>
</dbReference>
<dbReference type="InterPro" id="IPR038152">
    <property type="entry name" value="Carbam_trans_C_sf"/>
</dbReference>
<comment type="similarity">
    <text evidence="1">Belongs to the NodU/CmcH family.</text>
</comment>
<dbReference type="Pfam" id="PF16861">
    <property type="entry name" value="Carbam_trans_C"/>
    <property type="match status" value="1"/>
</dbReference>
<dbReference type="PANTHER" id="PTHR34847:SF1">
    <property type="entry name" value="NODULATION PROTEIN U"/>
    <property type="match status" value="1"/>
</dbReference>
<dbReference type="AlphaFoldDB" id="A0A1L7RR98"/>
<dbReference type="EMBL" id="LK995535">
    <property type="protein sequence ID" value="CED92242.1"/>
    <property type="molecule type" value="Genomic_DNA"/>
</dbReference>
<dbReference type="Gene3D" id="3.90.870.20">
    <property type="entry name" value="Carbamoyltransferase, C-terminal domain"/>
    <property type="match status" value="1"/>
</dbReference>
<reference evidence="4" key="1">
    <citation type="submission" date="2014-07" db="EMBL/GenBank/DDBJ databases">
        <authorList>
            <person name="Zhang J.E."/>
            <person name="Yang H."/>
            <person name="Guo J."/>
            <person name="Deng Z."/>
            <person name="Luo H."/>
            <person name="Luo M."/>
            <person name="Zhao B."/>
        </authorList>
    </citation>
    <scope>NUCLEOTIDE SEQUENCE</scope>
    <source>
        <strain evidence="4">AM4</strain>
    </source>
</reference>
<dbReference type="GO" id="GO:0016740">
    <property type="term" value="F:transferase activity"/>
    <property type="evidence" value="ECO:0007669"/>
    <property type="project" value="UniProtKB-KW"/>
</dbReference>
<dbReference type="Gene3D" id="3.30.420.40">
    <property type="match status" value="2"/>
</dbReference>
<sequence>MMVLGINTGLAASHDVSACLVDGTGRVLAAIEEERLTRVRHAPSASPLNAVASCIQEAGISWHDVSHVAVGWDEPRLWKRAGRGNRSGRDMLDELGAPPDAKPEIIFVPHHEAHAWSVAPLSPFDSCIVYVLDGNGEYESTSVFRYENGSGVPSLKLEARMPRASSLGYLFEATSEWLGLGRLASGKTMGLAAYGRGRELTWLDSEIVRWHPGEQWTFFGGDPKLDYDELQAMWSSAISERFGGPMRRHDIFELHRCERAINAAWAAQNTVEQAITRLVSYFREKTGVLEACFAGGVALNCAATGRLSGPRFTPPWPHDGGVAIGAAWAVVRPRRATATPFLGPRPATESSRKEDYGTVHEFDAADIADRLMAHQIGAVCSGRSEFGPRALGNRSIIALPTVPEMQDNVNLRKGREPWRPFGPATTSSGSGLWEDISFLDKYMVGAAAMTDVGRRLLPAVAHVDGTTRPQAIDPRETSPFASIVLEMERRGVPAVLNTSFNGPGEPIIQTATEALSAFRAQQLDFLVLDDKVVTT</sequence>
<gene>
    <name evidence="4" type="ORF">AAM4_2410</name>
</gene>